<evidence type="ECO:0000256" key="1">
    <source>
        <dbReference type="ARBA" id="ARBA00022741"/>
    </source>
</evidence>
<evidence type="ECO:0000313" key="5">
    <source>
        <dbReference type="EMBL" id="GEC64139.1"/>
    </source>
</evidence>
<dbReference type="Pfam" id="PF06414">
    <property type="entry name" value="Zeta_toxin"/>
    <property type="match status" value="1"/>
</dbReference>
<reference evidence="5 6" key="1">
    <citation type="submission" date="2019-06" db="EMBL/GenBank/DDBJ databases">
        <title>Whole genome shotgun sequence of Komagataeibacter hansenii NBRC 14820.</title>
        <authorList>
            <person name="Hosoyama A."/>
            <person name="Uohara A."/>
            <person name="Ohji S."/>
            <person name="Ichikawa N."/>
        </authorList>
    </citation>
    <scope>NUCLEOTIDE SEQUENCE [LARGE SCALE GENOMIC DNA]</scope>
    <source>
        <strain evidence="5 6">NBRC 14820</strain>
    </source>
</reference>
<name>A0ABQ0SFQ9_NOVHA</name>
<evidence type="ECO:0000259" key="4">
    <source>
        <dbReference type="Pfam" id="PF06414"/>
    </source>
</evidence>
<dbReference type="SUPFAM" id="SSF52540">
    <property type="entry name" value="P-loop containing nucleoside triphosphate hydrolases"/>
    <property type="match status" value="1"/>
</dbReference>
<proteinExistence type="predicted"/>
<dbReference type="RefSeq" id="WP_141312832.1">
    <property type="nucleotide sequence ID" value="NZ_BJNN01000108.1"/>
</dbReference>
<protein>
    <recommendedName>
        <fullName evidence="4">Zeta toxin domain-containing protein</fullName>
    </recommendedName>
</protein>
<keyword evidence="2" id="KW-0067">ATP-binding</keyword>
<feature type="domain" description="Zeta toxin" evidence="4">
    <location>
        <begin position="144"/>
        <end position="285"/>
    </location>
</feature>
<dbReference type="InterPro" id="IPR010488">
    <property type="entry name" value="Zeta_toxin_domain"/>
</dbReference>
<dbReference type="Proteomes" id="UP000319478">
    <property type="component" value="Unassembled WGS sequence"/>
</dbReference>
<accession>A0ABQ0SFQ9</accession>
<evidence type="ECO:0000256" key="2">
    <source>
        <dbReference type="ARBA" id="ARBA00022840"/>
    </source>
</evidence>
<gene>
    <name evidence="5" type="ORF">GHA01_19880</name>
</gene>
<keyword evidence="6" id="KW-1185">Reference proteome</keyword>
<sequence>MRIYILLKATIANRPGMALVYGTDRRGRRMRRWKRVAAPDAPPAHVHAAAEKEGGVHRSIPPEHFNAVDFAAPYNDHAVSLPEVYHGFPADTQARLDQSADELAKKPTTVELFCHDGVYTPERAALHERILADYTSAERLSKAFPAEGEAPTFIFLGGRGGSGKSALRGIAYGDDALVIDADGIKARLPGYDGTNAHLYHEESSDIAEELMRRLKAIKANIVYDSTMRTTARAVALAKSMKADHYRLEVHYMFLPRLDAARRAVSRYIEDGRLVPPSVVLGNLTNEASFDAVKDLADSWSFRSNLVARGSPPALISEKKDDRTEKSRNVGLSGHGGHSQGEPREAVSGGRDGLGGTRQEGAADAGGSRRDRLTKGLIPSARILVLLPDCRRA</sequence>
<feature type="compositionally biased region" description="Basic and acidic residues" evidence="3">
    <location>
        <begin position="316"/>
        <end position="327"/>
    </location>
</feature>
<feature type="region of interest" description="Disordered" evidence="3">
    <location>
        <begin position="312"/>
        <end position="372"/>
    </location>
</feature>
<dbReference type="InterPro" id="IPR027417">
    <property type="entry name" value="P-loop_NTPase"/>
</dbReference>
<keyword evidence="1" id="KW-0547">Nucleotide-binding</keyword>
<dbReference type="Gene3D" id="3.40.50.300">
    <property type="entry name" value="P-loop containing nucleotide triphosphate hydrolases"/>
    <property type="match status" value="1"/>
</dbReference>
<comment type="caution">
    <text evidence="5">The sequence shown here is derived from an EMBL/GenBank/DDBJ whole genome shotgun (WGS) entry which is preliminary data.</text>
</comment>
<evidence type="ECO:0000256" key="3">
    <source>
        <dbReference type="SAM" id="MobiDB-lite"/>
    </source>
</evidence>
<organism evidence="5 6">
    <name type="scientific">Novacetimonas hansenii</name>
    <name type="common">Komagataeibacter hansenii</name>
    <dbReference type="NCBI Taxonomy" id="436"/>
    <lineage>
        <taxon>Bacteria</taxon>
        <taxon>Pseudomonadati</taxon>
        <taxon>Pseudomonadota</taxon>
        <taxon>Alphaproteobacteria</taxon>
        <taxon>Acetobacterales</taxon>
        <taxon>Acetobacteraceae</taxon>
        <taxon>Novacetimonas</taxon>
    </lineage>
</organism>
<dbReference type="EMBL" id="BJNN01000108">
    <property type="protein sequence ID" value="GEC64139.1"/>
    <property type="molecule type" value="Genomic_DNA"/>
</dbReference>
<evidence type="ECO:0000313" key="6">
    <source>
        <dbReference type="Proteomes" id="UP000319478"/>
    </source>
</evidence>